<dbReference type="InterPro" id="IPR001723">
    <property type="entry name" value="Nuclear_hrmn_rcpt"/>
</dbReference>
<evidence type="ECO:0000256" key="8">
    <source>
        <dbReference type="ARBA" id="ARBA00023242"/>
    </source>
</evidence>
<dbReference type="PRINTS" id="PR00047">
    <property type="entry name" value="STROIDFINGER"/>
</dbReference>
<evidence type="ECO:0000256" key="5">
    <source>
        <dbReference type="ARBA" id="ARBA00023125"/>
    </source>
</evidence>
<evidence type="ECO:0000313" key="14">
    <source>
        <dbReference type="Proteomes" id="UP000694388"/>
    </source>
</evidence>
<evidence type="ECO:0000256" key="4">
    <source>
        <dbReference type="ARBA" id="ARBA00023015"/>
    </source>
</evidence>
<keyword evidence="8 9" id="KW-0539">Nucleus</keyword>
<accession>A0A8C4WS12</accession>
<dbReference type="OMA" id="QVMLNQH"/>
<reference evidence="13" key="1">
    <citation type="submission" date="2025-08" db="UniProtKB">
        <authorList>
            <consortium name="Ensembl"/>
        </authorList>
    </citation>
    <scope>IDENTIFICATION</scope>
</reference>
<dbReference type="Gene3D" id="1.10.565.10">
    <property type="entry name" value="Retinoid X Receptor"/>
    <property type="match status" value="1"/>
</dbReference>
<dbReference type="GO" id="GO:0003700">
    <property type="term" value="F:DNA-binding transcription factor activity"/>
    <property type="evidence" value="ECO:0007669"/>
    <property type="project" value="InterPro"/>
</dbReference>
<feature type="compositionally biased region" description="Basic and acidic residues" evidence="10">
    <location>
        <begin position="34"/>
        <end position="43"/>
    </location>
</feature>
<feature type="domain" description="NR LBD" evidence="12">
    <location>
        <begin position="197"/>
        <end position="439"/>
    </location>
</feature>
<evidence type="ECO:0000256" key="7">
    <source>
        <dbReference type="ARBA" id="ARBA00023170"/>
    </source>
</evidence>
<dbReference type="InterPro" id="IPR000536">
    <property type="entry name" value="Nucl_hrmn_rcpt_lig-bd"/>
</dbReference>
<dbReference type="PROSITE" id="PS51843">
    <property type="entry name" value="NR_LBD"/>
    <property type="match status" value="1"/>
</dbReference>
<dbReference type="SUPFAM" id="SSF48508">
    <property type="entry name" value="Nuclear receptor ligand-binding domain"/>
    <property type="match status" value="1"/>
</dbReference>
<keyword evidence="7 9" id="KW-0675">Receptor</keyword>
<dbReference type="Gene3D" id="3.30.50.10">
    <property type="entry name" value="Erythroid Transcription Factor GATA-1, subunit A"/>
    <property type="match status" value="1"/>
</dbReference>
<dbReference type="SUPFAM" id="SSF57716">
    <property type="entry name" value="Glucocorticoid receptor-like (DNA-binding domain)"/>
    <property type="match status" value="1"/>
</dbReference>
<evidence type="ECO:0000313" key="13">
    <source>
        <dbReference type="Ensembl" id="ENSEBUP00000009533.1"/>
    </source>
</evidence>
<dbReference type="SMART" id="SM00399">
    <property type="entry name" value="ZnF_C4"/>
    <property type="match status" value="1"/>
</dbReference>
<evidence type="ECO:0000259" key="11">
    <source>
        <dbReference type="PROSITE" id="PS51030"/>
    </source>
</evidence>
<reference evidence="13" key="2">
    <citation type="submission" date="2025-09" db="UniProtKB">
        <authorList>
            <consortium name="Ensembl"/>
        </authorList>
    </citation>
    <scope>IDENTIFICATION</scope>
</reference>
<dbReference type="Pfam" id="PF00105">
    <property type="entry name" value="zf-C4"/>
    <property type="match status" value="1"/>
</dbReference>
<evidence type="ECO:0000256" key="9">
    <source>
        <dbReference type="RuleBase" id="RU004334"/>
    </source>
</evidence>
<evidence type="ECO:0000259" key="12">
    <source>
        <dbReference type="PROSITE" id="PS51843"/>
    </source>
</evidence>
<organism evidence="13 14">
    <name type="scientific">Eptatretus burgeri</name>
    <name type="common">Inshore hagfish</name>
    <dbReference type="NCBI Taxonomy" id="7764"/>
    <lineage>
        <taxon>Eukaryota</taxon>
        <taxon>Metazoa</taxon>
        <taxon>Chordata</taxon>
        <taxon>Craniata</taxon>
        <taxon>Vertebrata</taxon>
        <taxon>Cyclostomata</taxon>
        <taxon>Myxini</taxon>
        <taxon>Myxiniformes</taxon>
        <taxon>Myxinidae</taxon>
        <taxon>Eptatretinae</taxon>
        <taxon>Eptatretus</taxon>
    </lineage>
</organism>
<dbReference type="PRINTS" id="PR00398">
    <property type="entry name" value="STRDHORMONER"/>
</dbReference>
<dbReference type="GO" id="GO:0043565">
    <property type="term" value="F:sequence-specific DNA binding"/>
    <property type="evidence" value="ECO:0007669"/>
    <property type="project" value="InterPro"/>
</dbReference>
<proteinExistence type="inferred from homology"/>
<comment type="similarity">
    <text evidence="9">Belongs to the nuclear hormone receptor family.</text>
</comment>
<dbReference type="PROSITE" id="PS00031">
    <property type="entry name" value="NUCLEAR_REC_DBD_1"/>
    <property type="match status" value="1"/>
</dbReference>
<sequence>MFSDAAKDLIIVGSYIWIARMTSRVDKHRLEGHHGNVSRDHAKQAKPGAELPSLSVGQSRPLMSPTHCHVCGDSSSGKHYGIITCNGCSGFFKRSARRKLIYRCQAGTGQCLIDKAHRNQCQACRLRCCLQAGMNKDAVQKERQPRKTAQIRPDRQTENAPFEYDVIATTRETPILSKPHSSTSSTPSYPCSPTGEALWHHHPKIESDKESKRPDLLTGITPTSLSPYDASSQLLFMAVTWAKNLPVFSNLPFRDQVILLEETWCDLFLICTSQWILLNSEGYQLPTPPDFLPKHHTSKYSTTSNGRSFVDKQFGLAQAGASAEINPDQVLLKNTTSHFKALHVDPTEFACLKALALFRPEIQGLKDGDHVENLQEQSQLMLLQYCQNNYPEQPARFGKLLLLLASMRGIPSANVEQLFRRHSLYAAPVEKLLCYMFTS</sequence>
<dbReference type="Pfam" id="PF00104">
    <property type="entry name" value="Hormone_recep"/>
    <property type="match status" value="1"/>
</dbReference>
<keyword evidence="6 9" id="KW-0804">Transcription</keyword>
<dbReference type="PROSITE" id="PS51030">
    <property type="entry name" value="NUCLEAR_REC_DBD_2"/>
    <property type="match status" value="1"/>
</dbReference>
<dbReference type="GeneTree" id="ENSGT00940000156926"/>
<dbReference type="InterPro" id="IPR050274">
    <property type="entry name" value="Nuclear_hormone_rcpt_NR2"/>
</dbReference>
<keyword evidence="14" id="KW-1185">Reference proteome</keyword>
<dbReference type="Ensembl" id="ENSEBUT00000010058.1">
    <property type="protein sequence ID" value="ENSEBUP00000009533.1"/>
    <property type="gene ID" value="ENSEBUG00000006135.1"/>
</dbReference>
<dbReference type="GO" id="GO:0008270">
    <property type="term" value="F:zinc ion binding"/>
    <property type="evidence" value="ECO:0007669"/>
    <property type="project" value="UniProtKB-KW"/>
</dbReference>
<evidence type="ECO:0000256" key="6">
    <source>
        <dbReference type="ARBA" id="ARBA00023163"/>
    </source>
</evidence>
<keyword evidence="1 9" id="KW-0479">Metal-binding</keyword>
<evidence type="ECO:0000256" key="10">
    <source>
        <dbReference type="SAM" id="MobiDB-lite"/>
    </source>
</evidence>
<keyword evidence="5 9" id="KW-0238">DNA-binding</keyword>
<dbReference type="InterPro" id="IPR001628">
    <property type="entry name" value="Znf_hrmn_rcpt"/>
</dbReference>
<comment type="subcellular location">
    <subcellularLocation>
        <location evidence="9">Nucleus</location>
    </subcellularLocation>
</comment>
<feature type="domain" description="Nuclear receptor" evidence="11">
    <location>
        <begin position="65"/>
        <end position="141"/>
    </location>
</feature>
<protein>
    <submittedName>
        <fullName evidence="13">Nuclear receptor subfamily 2, group E, member 3</fullName>
    </submittedName>
</protein>
<evidence type="ECO:0000256" key="2">
    <source>
        <dbReference type="ARBA" id="ARBA00022771"/>
    </source>
</evidence>
<evidence type="ECO:0000256" key="3">
    <source>
        <dbReference type="ARBA" id="ARBA00022833"/>
    </source>
</evidence>
<feature type="region of interest" description="Disordered" evidence="10">
    <location>
        <begin position="34"/>
        <end position="55"/>
    </location>
</feature>
<dbReference type="SMART" id="SM00430">
    <property type="entry name" value="HOLI"/>
    <property type="match status" value="1"/>
</dbReference>
<dbReference type="InterPro" id="IPR035500">
    <property type="entry name" value="NHR-like_dom_sf"/>
</dbReference>
<dbReference type="FunFam" id="3.30.50.10:FF:000120">
    <property type="entry name" value="Nuclear receptor subfamily 2 group E member 3"/>
    <property type="match status" value="1"/>
</dbReference>
<dbReference type="Proteomes" id="UP000694388">
    <property type="component" value="Unplaced"/>
</dbReference>
<keyword evidence="3 9" id="KW-0862">Zinc</keyword>
<dbReference type="PANTHER" id="PTHR24083">
    <property type="entry name" value="NUCLEAR HORMONE RECEPTOR"/>
    <property type="match status" value="1"/>
</dbReference>
<dbReference type="GO" id="GO:0005634">
    <property type="term" value="C:nucleus"/>
    <property type="evidence" value="ECO:0007669"/>
    <property type="project" value="UniProtKB-SubCell"/>
</dbReference>
<dbReference type="InterPro" id="IPR013088">
    <property type="entry name" value="Znf_NHR/GATA"/>
</dbReference>
<name>A0A8C4WS12_EPTBU</name>
<keyword evidence="2 9" id="KW-0863">Zinc-finger</keyword>
<keyword evidence="4 9" id="KW-0805">Transcription regulation</keyword>
<evidence type="ECO:0000256" key="1">
    <source>
        <dbReference type="ARBA" id="ARBA00022723"/>
    </source>
</evidence>
<dbReference type="AlphaFoldDB" id="A0A8C4WS12"/>